<organism evidence="2 3">
    <name type="scientific">Rhodococcus maanshanensis</name>
    <dbReference type="NCBI Taxonomy" id="183556"/>
    <lineage>
        <taxon>Bacteria</taxon>
        <taxon>Bacillati</taxon>
        <taxon>Actinomycetota</taxon>
        <taxon>Actinomycetes</taxon>
        <taxon>Mycobacteriales</taxon>
        <taxon>Nocardiaceae</taxon>
        <taxon>Rhodococcus</taxon>
    </lineage>
</organism>
<protein>
    <submittedName>
        <fullName evidence="2">S-formylglutathione hydrolase FrmB</fullName>
    </submittedName>
</protein>
<reference evidence="3" key="1">
    <citation type="submission" date="2016-10" db="EMBL/GenBank/DDBJ databases">
        <authorList>
            <person name="Varghese N."/>
            <person name="Submissions S."/>
        </authorList>
    </citation>
    <scope>NUCLEOTIDE SEQUENCE [LARGE SCALE GENOMIC DNA]</scope>
    <source>
        <strain evidence="3">DSM 44675</strain>
    </source>
</reference>
<dbReference type="SUPFAM" id="SSF53474">
    <property type="entry name" value="alpha/beta-Hydrolases"/>
    <property type="match status" value="1"/>
</dbReference>
<dbReference type="AlphaFoldDB" id="A0A1H7LTJ8"/>
<dbReference type="EMBL" id="FOAW01000005">
    <property type="protein sequence ID" value="SEL02242.1"/>
    <property type="molecule type" value="Genomic_DNA"/>
</dbReference>
<dbReference type="OrthoDB" id="4510758at2"/>
<dbReference type="Proteomes" id="UP000198677">
    <property type="component" value="Unassembled WGS sequence"/>
</dbReference>
<dbReference type="InterPro" id="IPR050583">
    <property type="entry name" value="Mycobacterial_A85_antigen"/>
</dbReference>
<evidence type="ECO:0000313" key="3">
    <source>
        <dbReference type="Proteomes" id="UP000198677"/>
    </source>
</evidence>
<dbReference type="RefSeq" id="WP_072749900.1">
    <property type="nucleotide sequence ID" value="NZ_FOAW01000005.1"/>
</dbReference>
<dbReference type="PANTHER" id="PTHR48098">
    <property type="entry name" value="ENTEROCHELIN ESTERASE-RELATED"/>
    <property type="match status" value="1"/>
</dbReference>
<name>A0A1H7LTJ8_9NOCA</name>
<keyword evidence="2" id="KW-0378">Hydrolase</keyword>
<accession>A0A1H7LTJ8</accession>
<dbReference type="InterPro" id="IPR029058">
    <property type="entry name" value="AB_hydrolase_fold"/>
</dbReference>
<dbReference type="GO" id="GO:0016747">
    <property type="term" value="F:acyltransferase activity, transferring groups other than amino-acyl groups"/>
    <property type="evidence" value="ECO:0007669"/>
    <property type="project" value="TreeGrafter"/>
</dbReference>
<dbReference type="Pfam" id="PF00756">
    <property type="entry name" value="Esterase"/>
    <property type="match status" value="1"/>
</dbReference>
<dbReference type="GO" id="GO:0016787">
    <property type="term" value="F:hydrolase activity"/>
    <property type="evidence" value="ECO:0007669"/>
    <property type="project" value="UniProtKB-KW"/>
</dbReference>
<proteinExistence type="predicted"/>
<feature type="signal peptide" evidence="1">
    <location>
        <begin position="1"/>
        <end position="31"/>
    </location>
</feature>
<feature type="chain" id="PRO_5038857795" evidence="1">
    <location>
        <begin position="32"/>
        <end position="349"/>
    </location>
</feature>
<sequence>MVHERFGSAAILFPRRLALLGALIVAASCLAGGSPAAASPDRVAQQGGTGSYLDHVDRVGDRQWSMYVHSAAMGRTIRLDVIRPADTSAPRPTLYLLNGAGGGEDAATWQAQSDAVSFFADKNVNVVTPIGGRFSYYTDWQRPDPALGVNKWTTFLTRELPPIVDATLGANGRNAIAGLSTSGSAVLTLAEMAPSLYRGAAAYSGCARTSTPPGRAYVELVVGAGGGDTTNMWGPYTDPDWVANDAYLQAEKLRGIALYVSNRTGLPGPHDTLDNPRVGGNPIALGTQVVVGGVIEAATDQCTRQLADRLAALGIPATVELGAPGSHSWGYWQDDLHASWQVLSAALGA</sequence>
<gene>
    <name evidence="2" type="ORF">SAMN05444583_105149</name>
</gene>
<keyword evidence="3" id="KW-1185">Reference proteome</keyword>
<dbReference type="PROSITE" id="PS51257">
    <property type="entry name" value="PROKAR_LIPOPROTEIN"/>
    <property type="match status" value="1"/>
</dbReference>
<keyword evidence="1" id="KW-0732">Signal</keyword>
<dbReference type="PANTHER" id="PTHR48098:SF1">
    <property type="entry name" value="DIACYLGLYCEROL ACYLTRANSFERASE_MYCOLYLTRANSFERASE AG85A"/>
    <property type="match status" value="1"/>
</dbReference>
<evidence type="ECO:0000313" key="2">
    <source>
        <dbReference type="EMBL" id="SEL02242.1"/>
    </source>
</evidence>
<evidence type="ECO:0000256" key="1">
    <source>
        <dbReference type="SAM" id="SignalP"/>
    </source>
</evidence>
<dbReference type="InterPro" id="IPR000801">
    <property type="entry name" value="Esterase-like"/>
</dbReference>
<dbReference type="Gene3D" id="3.40.50.1820">
    <property type="entry name" value="alpha/beta hydrolase"/>
    <property type="match status" value="1"/>
</dbReference>